<comment type="pathway">
    <text evidence="2">Protein modification; protein ubiquitination.</text>
</comment>
<proteinExistence type="inferred from homology"/>
<keyword evidence="12" id="KW-1133">Transmembrane helix</keyword>
<dbReference type="GO" id="GO:0008270">
    <property type="term" value="F:zinc ion binding"/>
    <property type="evidence" value="ECO:0007669"/>
    <property type="project" value="UniProtKB-KW"/>
</dbReference>
<accession>A0A5N5QSF7</accession>
<comment type="similarity">
    <text evidence="3">Belongs to the pex2/pex10/pex12 family.</text>
</comment>
<evidence type="ECO:0000256" key="1">
    <source>
        <dbReference type="ARBA" id="ARBA00004585"/>
    </source>
</evidence>
<comment type="caution">
    <text evidence="20">The sequence shown here is derived from an EMBL/GenBank/DDBJ whole genome shotgun (WGS) entry which is preliminary data.</text>
</comment>
<keyword evidence="14" id="KW-0576">Peroxisome</keyword>
<evidence type="ECO:0000256" key="8">
    <source>
        <dbReference type="ARBA" id="ARBA00022771"/>
    </source>
</evidence>
<evidence type="ECO:0000256" key="13">
    <source>
        <dbReference type="ARBA" id="ARBA00023136"/>
    </source>
</evidence>
<keyword evidence="21" id="KW-1185">Reference proteome</keyword>
<evidence type="ECO:0000256" key="16">
    <source>
        <dbReference type="ARBA" id="ARBA00034438"/>
    </source>
</evidence>
<evidence type="ECO:0000313" key="20">
    <source>
        <dbReference type="EMBL" id="KAB5594578.1"/>
    </source>
</evidence>
<evidence type="ECO:0000256" key="2">
    <source>
        <dbReference type="ARBA" id="ARBA00004906"/>
    </source>
</evidence>
<dbReference type="OrthoDB" id="1701437at2759"/>
<evidence type="ECO:0000256" key="6">
    <source>
        <dbReference type="ARBA" id="ARBA00022692"/>
    </source>
</evidence>
<dbReference type="GO" id="GO:0016567">
    <property type="term" value="P:protein ubiquitination"/>
    <property type="evidence" value="ECO:0007669"/>
    <property type="project" value="UniProtKB-ARBA"/>
</dbReference>
<keyword evidence="8" id="KW-0863">Zinc-finger</keyword>
<dbReference type="AlphaFoldDB" id="A0A5N5QSF7"/>
<feature type="compositionally biased region" description="Low complexity" evidence="18">
    <location>
        <begin position="419"/>
        <end position="439"/>
    </location>
</feature>
<evidence type="ECO:0000259" key="19">
    <source>
        <dbReference type="SMART" id="SM00184"/>
    </source>
</evidence>
<dbReference type="SMART" id="SM00184">
    <property type="entry name" value="RING"/>
    <property type="match status" value="1"/>
</dbReference>
<evidence type="ECO:0000256" key="4">
    <source>
        <dbReference type="ARBA" id="ARBA00022448"/>
    </source>
</evidence>
<dbReference type="EC" id="2.3.2.36" evidence="17"/>
<protein>
    <recommendedName>
        <fullName evidence="17">RING-type E3 ubiquitin transferase (cysteine targeting)</fullName>
        <ecNumber evidence="17">2.3.2.36</ecNumber>
    </recommendedName>
    <alternativeName>
        <fullName evidence="15">Peroxin-2</fullName>
    </alternativeName>
</protein>
<evidence type="ECO:0000256" key="5">
    <source>
        <dbReference type="ARBA" id="ARBA00022679"/>
    </source>
</evidence>
<evidence type="ECO:0000256" key="14">
    <source>
        <dbReference type="ARBA" id="ARBA00023140"/>
    </source>
</evidence>
<dbReference type="PROSITE" id="PS00518">
    <property type="entry name" value="ZF_RING_1"/>
    <property type="match status" value="1"/>
</dbReference>
<dbReference type="GO" id="GO:0016562">
    <property type="term" value="P:protein import into peroxisome matrix, receptor recycling"/>
    <property type="evidence" value="ECO:0007669"/>
    <property type="project" value="UniProtKB-ARBA"/>
</dbReference>
<dbReference type="InterPro" id="IPR025654">
    <property type="entry name" value="PEX2/10"/>
</dbReference>
<sequence length="439" mass="49112">MATPLPALWHTAWDAAQPRLDALGHTPNRAFPVRPLRVGQLDSEQLDNELVTILRDPLTKCLNMIKSSWGIDHEQELALILRSLLYYFSVWSTGATYGAKLQNLRYQVSPRSWSGSTSRTPSGLPRRLLLSHASLTVLLPYLHTRFRSHALSNAWPDAPSSDKRRKVWEALSHIEALHGALSLAGFIVFLWNGRYRTLTDRLLGLRLEPVKRLLTRNVNYDFMNRQMVWHAFTEFLLFLLPLIDIKALKRRLLQMSSSLQPASYLPVPSFIRPMLGLGNKNPAVSGQRERRGPFWSLPPSECAICAEEAAPAIAHTIVSDAPERSQDLTASERWMPEVAPTHPLNTPYITSCGHAYCYVCVADKMLRAADDGDECWECLRCATPVVWTHRADSDVPGFGGGWRSRSRTIGSSSFDVDGSSLADFDSDAISSSSPLSYSD</sequence>
<evidence type="ECO:0000256" key="9">
    <source>
        <dbReference type="ARBA" id="ARBA00022786"/>
    </source>
</evidence>
<dbReference type="GO" id="GO:0061630">
    <property type="term" value="F:ubiquitin protein ligase activity"/>
    <property type="evidence" value="ECO:0007669"/>
    <property type="project" value="UniProtKB-EC"/>
</dbReference>
<dbReference type="Proteomes" id="UP000383932">
    <property type="component" value="Unassembled WGS sequence"/>
</dbReference>
<evidence type="ECO:0000256" key="18">
    <source>
        <dbReference type="SAM" id="MobiDB-lite"/>
    </source>
</evidence>
<keyword evidence="10" id="KW-0862">Zinc</keyword>
<evidence type="ECO:0000256" key="3">
    <source>
        <dbReference type="ARBA" id="ARBA00008704"/>
    </source>
</evidence>
<dbReference type="PANTHER" id="PTHR48178:SF1">
    <property type="entry name" value="PEROXISOME BIOGENESIS FACTOR 2"/>
    <property type="match status" value="1"/>
</dbReference>
<keyword evidence="11" id="KW-0653">Protein transport</keyword>
<evidence type="ECO:0000256" key="15">
    <source>
        <dbReference type="ARBA" id="ARBA00032511"/>
    </source>
</evidence>
<feature type="domain" description="RING-type" evidence="19">
    <location>
        <begin position="302"/>
        <end position="378"/>
    </location>
</feature>
<evidence type="ECO:0000256" key="12">
    <source>
        <dbReference type="ARBA" id="ARBA00022989"/>
    </source>
</evidence>
<dbReference type="PANTHER" id="PTHR48178">
    <property type="entry name" value="PEROXISOME BIOGENESIS FACTOR 2"/>
    <property type="match status" value="1"/>
</dbReference>
<dbReference type="InterPro" id="IPR017907">
    <property type="entry name" value="Znf_RING_CS"/>
</dbReference>
<feature type="region of interest" description="Disordered" evidence="18">
    <location>
        <begin position="412"/>
        <end position="439"/>
    </location>
</feature>
<dbReference type="GO" id="GO:0005778">
    <property type="term" value="C:peroxisomal membrane"/>
    <property type="evidence" value="ECO:0007669"/>
    <property type="project" value="UniProtKB-SubCell"/>
</dbReference>
<comment type="subcellular location">
    <subcellularLocation>
        <location evidence="1">Peroxisome membrane</location>
        <topology evidence="1">Multi-pass membrane protein</topology>
    </subcellularLocation>
</comment>
<reference evidence="20 21" key="1">
    <citation type="journal article" date="2019" name="Fungal Biol. Biotechnol.">
        <title>Draft genome sequence of fastidious pathogen Ceratobasidium theobromae, which causes vascular-streak dieback in Theobroma cacao.</title>
        <authorList>
            <person name="Ali S.S."/>
            <person name="Asman A."/>
            <person name="Shao J."/>
            <person name="Firmansyah A.P."/>
            <person name="Susilo A.W."/>
            <person name="Rosmana A."/>
            <person name="McMahon P."/>
            <person name="Junaid M."/>
            <person name="Guest D."/>
            <person name="Kheng T.Y."/>
            <person name="Meinhardt L.W."/>
            <person name="Bailey B.A."/>
        </authorList>
    </citation>
    <scope>NUCLEOTIDE SEQUENCE [LARGE SCALE GENOMIC DNA]</scope>
    <source>
        <strain evidence="20 21">CT2</strain>
    </source>
</reference>
<keyword evidence="6" id="KW-0812">Transmembrane</keyword>
<evidence type="ECO:0000256" key="10">
    <source>
        <dbReference type="ARBA" id="ARBA00022833"/>
    </source>
</evidence>
<dbReference type="InterPro" id="IPR006845">
    <property type="entry name" value="Pex_N"/>
</dbReference>
<evidence type="ECO:0000256" key="7">
    <source>
        <dbReference type="ARBA" id="ARBA00022723"/>
    </source>
</evidence>
<name>A0A5N5QSF7_9AGAM</name>
<evidence type="ECO:0000256" key="17">
    <source>
        <dbReference type="ARBA" id="ARBA00034523"/>
    </source>
</evidence>
<dbReference type="InterPro" id="IPR001841">
    <property type="entry name" value="Znf_RING"/>
</dbReference>
<organism evidence="20 21">
    <name type="scientific">Ceratobasidium theobromae</name>
    <dbReference type="NCBI Taxonomy" id="1582974"/>
    <lineage>
        <taxon>Eukaryota</taxon>
        <taxon>Fungi</taxon>
        <taxon>Dikarya</taxon>
        <taxon>Basidiomycota</taxon>
        <taxon>Agaricomycotina</taxon>
        <taxon>Agaricomycetes</taxon>
        <taxon>Cantharellales</taxon>
        <taxon>Ceratobasidiaceae</taxon>
        <taxon>Ceratobasidium</taxon>
    </lineage>
</organism>
<keyword evidence="4" id="KW-0813">Transport</keyword>
<keyword evidence="5" id="KW-0808">Transferase</keyword>
<dbReference type="Pfam" id="PF04757">
    <property type="entry name" value="Pex2_Pex12"/>
    <property type="match status" value="1"/>
</dbReference>
<dbReference type="EMBL" id="SSOP01000018">
    <property type="protein sequence ID" value="KAB5594578.1"/>
    <property type="molecule type" value="Genomic_DNA"/>
</dbReference>
<evidence type="ECO:0000256" key="11">
    <source>
        <dbReference type="ARBA" id="ARBA00022927"/>
    </source>
</evidence>
<keyword evidence="9" id="KW-0833">Ubl conjugation pathway</keyword>
<gene>
    <name evidence="20" type="ORF">CTheo_1900</name>
</gene>
<keyword evidence="13" id="KW-0472">Membrane</keyword>
<evidence type="ECO:0000313" key="21">
    <source>
        <dbReference type="Proteomes" id="UP000383932"/>
    </source>
</evidence>
<keyword evidence="7" id="KW-0479">Metal-binding</keyword>
<comment type="catalytic activity">
    <reaction evidence="16">
        <text>[E2 ubiquitin-conjugating enzyme]-S-ubiquitinyl-L-cysteine + [acceptor protein]-L-cysteine = [E2 ubiquitin-conjugating enzyme]-L-cysteine + [acceptor protein]-S-ubiquitinyl-L-cysteine.</text>
        <dbReference type="EC" id="2.3.2.36"/>
    </reaction>
</comment>